<dbReference type="Proteomes" id="UP000314294">
    <property type="component" value="Unassembled WGS sequence"/>
</dbReference>
<name>A0A4Z2FT21_9TELE</name>
<proteinExistence type="predicted"/>
<accession>A0A4Z2FT21</accession>
<protein>
    <submittedName>
        <fullName evidence="1">Uncharacterized protein</fullName>
    </submittedName>
</protein>
<organism evidence="1 2">
    <name type="scientific">Liparis tanakae</name>
    <name type="common">Tanaka's snailfish</name>
    <dbReference type="NCBI Taxonomy" id="230148"/>
    <lineage>
        <taxon>Eukaryota</taxon>
        <taxon>Metazoa</taxon>
        <taxon>Chordata</taxon>
        <taxon>Craniata</taxon>
        <taxon>Vertebrata</taxon>
        <taxon>Euteleostomi</taxon>
        <taxon>Actinopterygii</taxon>
        <taxon>Neopterygii</taxon>
        <taxon>Teleostei</taxon>
        <taxon>Neoteleostei</taxon>
        <taxon>Acanthomorphata</taxon>
        <taxon>Eupercaria</taxon>
        <taxon>Perciformes</taxon>
        <taxon>Cottioidei</taxon>
        <taxon>Cottales</taxon>
        <taxon>Liparidae</taxon>
        <taxon>Liparis</taxon>
    </lineage>
</organism>
<dbReference type="AlphaFoldDB" id="A0A4Z2FT21"/>
<reference evidence="1 2" key="1">
    <citation type="submission" date="2019-03" db="EMBL/GenBank/DDBJ databases">
        <title>First draft genome of Liparis tanakae, snailfish: a comprehensive survey of snailfish specific genes.</title>
        <authorList>
            <person name="Kim W."/>
            <person name="Song I."/>
            <person name="Jeong J.-H."/>
            <person name="Kim D."/>
            <person name="Kim S."/>
            <person name="Ryu S."/>
            <person name="Song J.Y."/>
            <person name="Lee S.K."/>
        </authorList>
    </citation>
    <scope>NUCLEOTIDE SEQUENCE [LARGE SCALE GENOMIC DNA]</scope>
    <source>
        <tissue evidence="1">Muscle</tissue>
    </source>
</reference>
<comment type="caution">
    <text evidence="1">The sequence shown here is derived from an EMBL/GenBank/DDBJ whole genome shotgun (WGS) entry which is preliminary data.</text>
</comment>
<keyword evidence="2" id="KW-1185">Reference proteome</keyword>
<evidence type="ECO:0000313" key="1">
    <source>
        <dbReference type="EMBL" id="TNN44161.1"/>
    </source>
</evidence>
<evidence type="ECO:0000313" key="2">
    <source>
        <dbReference type="Proteomes" id="UP000314294"/>
    </source>
</evidence>
<gene>
    <name evidence="1" type="ORF">EYF80_045641</name>
</gene>
<dbReference type="EMBL" id="SRLO01000920">
    <property type="protein sequence ID" value="TNN44161.1"/>
    <property type="molecule type" value="Genomic_DNA"/>
</dbReference>
<sequence>MSGLCLSLSGVEPPLPLRSLSTRSLILGHPNHLIPPALPPLRLSLAAFLLSRITTKPTTLSLTFVIDGFCDWRCETCGAYK</sequence>